<protein>
    <submittedName>
        <fullName evidence="1">Uncharacterized protein</fullName>
    </submittedName>
</protein>
<keyword evidence="2" id="KW-1185">Reference proteome</keyword>
<evidence type="ECO:0000313" key="2">
    <source>
        <dbReference type="Proteomes" id="UP000188354"/>
    </source>
</evidence>
<proteinExistence type="predicted"/>
<sequence>MTAKVGGGLSASKRHHMGLLMMDPPPCNYSATNRRYPNISQLCCRASSQPRVAANGGCLSSQHLKDCHGGNPNPN</sequence>
<gene>
    <name evidence="1" type="ORF">TanjilG_03624</name>
</gene>
<dbReference type="AlphaFoldDB" id="A0A4P1RW92"/>
<name>A0A4P1RW92_LUPAN</name>
<organism evidence="1 2">
    <name type="scientific">Lupinus angustifolius</name>
    <name type="common">Narrow-leaved blue lupine</name>
    <dbReference type="NCBI Taxonomy" id="3871"/>
    <lineage>
        <taxon>Eukaryota</taxon>
        <taxon>Viridiplantae</taxon>
        <taxon>Streptophyta</taxon>
        <taxon>Embryophyta</taxon>
        <taxon>Tracheophyta</taxon>
        <taxon>Spermatophyta</taxon>
        <taxon>Magnoliopsida</taxon>
        <taxon>eudicotyledons</taxon>
        <taxon>Gunneridae</taxon>
        <taxon>Pentapetalae</taxon>
        <taxon>rosids</taxon>
        <taxon>fabids</taxon>
        <taxon>Fabales</taxon>
        <taxon>Fabaceae</taxon>
        <taxon>Papilionoideae</taxon>
        <taxon>50 kb inversion clade</taxon>
        <taxon>genistoids sensu lato</taxon>
        <taxon>core genistoids</taxon>
        <taxon>Genisteae</taxon>
        <taxon>Lupinus</taxon>
    </lineage>
</organism>
<dbReference type="Proteomes" id="UP000188354">
    <property type="component" value="Chromosome LG01"/>
</dbReference>
<dbReference type="EMBL" id="CM007361">
    <property type="protein sequence ID" value="OIW19134.1"/>
    <property type="molecule type" value="Genomic_DNA"/>
</dbReference>
<dbReference type="Gramene" id="OIW19134">
    <property type="protein sequence ID" value="OIW19134"/>
    <property type="gene ID" value="TanjilG_03624"/>
</dbReference>
<evidence type="ECO:0000313" key="1">
    <source>
        <dbReference type="EMBL" id="OIW19134.1"/>
    </source>
</evidence>
<reference evidence="1 2" key="1">
    <citation type="journal article" date="2017" name="Plant Biotechnol. J.">
        <title>A comprehensive draft genome sequence for lupin (Lupinus angustifolius), an emerging health food: insights into plant-microbe interactions and legume evolution.</title>
        <authorList>
            <person name="Hane J.K."/>
            <person name="Ming Y."/>
            <person name="Kamphuis L.G."/>
            <person name="Nelson M.N."/>
            <person name="Garg G."/>
            <person name="Atkins C.A."/>
            <person name="Bayer P.E."/>
            <person name="Bravo A."/>
            <person name="Bringans S."/>
            <person name="Cannon S."/>
            <person name="Edwards D."/>
            <person name="Foley R."/>
            <person name="Gao L.L."/>
            <person name="Harrison M.J."/>
            <person name="Huang W."/>
            <person name="Hurgobin B."/>
            <person name="Li S."/>
            <person name="Liu C.W."/>
            <person name="McGrath A."/>
            <person name="Morahan G."/>
            <person name="Murray J."/>
            <person name="Weller J."/>
            <person name="Jian J."/>
            <person name="Singh K.B."/>
        </authorList>
    </citation>
    <scope>NUCLEOTIDE SEQUENCE [LARGE SCALE GENOMIC DNA]</scope>
    <source>
        <strain evidence="2">cv. Tanjil</strain>
        <tissue evidence="1">Whole plant</tissue>
    </source>
</reference>
<accession>A0A4P1RW92</accession>